<proteinExistence type="inferred from homology"/>
<feature type="region of interest" description="Disordered" evidence="6">
    <location>
        <begin position="700"/>
        <end position="732"/>
    </location>
</feature>
<reference evidence="8 9" key="1">
    <citation type="journal article" date="2018" name="Nat. Ecol. Evol.">
        <title>Shark genomes provide insights into elasmobranch evolution and the origin of vertebrates.</title>
        <authorList>
            <person name="Hara Y"/>
            <person name="Yamaguchi K"/>
            <person name="Onimaru K"/>
            <person name="Kadota M"/>
            <person name="Koyanagi M"/>
            <person name="Keeley SD"/>
            <person name="Tatsumi K"/>
            <person name="Tanaka K"/>
            <person name="Motone F"/>
            <person name="Kageyama Y"/>
            <person name="Nozu R"/>
            <person name="Adachi N"/>
            <person name="Nishimura O"/>
            <person name="Nakagawa R"/>
            <person name="Tanegashima C"/>
            <person name="Kiyatake I"/>
            <person name="Matsumoto R"/>
            <person name="Murakumo K"/>
            <person name="Nishida K"/>
            <person name="Terakita A"/>
            <person name="Kuratani S"/>
            <person name="Sato K"/>
            <person name="Hyodo S Kuraku.S."/>
        </authorList>
    </citation>
    <scope>NUCLEOTIDE SEQUENCE [LARGE SCALE GENOMIC DNA]</scope>
</reference>
<evidence type="ECO:0000256" key="4">
    <source>
        <dbReference type="ARBA" id="ARBA00037191"/>
    </source>
</evidence>
<comment type="similarity">
    <text evidence="3">Belongs to the ATOS family.</text>
</comment>
<feature type="compositionally biased region" description="Basic and acidic residues" evidence="6">
    <location>
        <begin position="508"/>
        <end position="520"/>
    </location>
</feature>
<dbReference type="EMBL" id="BFAA01004726">
    <property type="protein sequence ID" value="GCB70504.1"/>
    <property type="molecule type" value="Genomic_DNA"/>
</dbReference>
<keyword evidence="9" id="KW-1185">Reference proteome</keyword>
<dbReference type="Proteomes" id="UP000288216">
    <property type="component" value="Unassembled WGS sequence"/>
</dbReference>
<comment type="caution">
    <text evidence="8">The sequence shown here is derived from an EMBL/GenBank/DDBJ whole genome shotgun (WGS) entry which is preliminary data.</text>
</comment>
<dbReference type="InterPro" id="IPR051506">
    <property type="entry name" value="ATOS_Transcription_Regulators"/>
</dbReference>
<dbReference type="AlphaFoldDB" id="A0A401PBK9"/>
<sequence>MKSDRDTTDEYFEYDAEEFLLSLTLLITEGRTPECSAKGRTEGLHCPPAQLGQSLSTKHKCIEKVPQCYQARRTRSQVLLLWRNNISIMVEVMLLPDCCYSDADGPSTEGSDINDPAIKQDALLLERWSLQSVPKQTGDRFIEEKSLLQAVRSYVFFSQLSAWLSASQGAVPRNILYRISATDEDMLLNFTQPPVEHVFPVPNISHNLALRVSVLSLPRQPTYPLLACSIHSTLSFYGKNIPSREKDASQPTNAKEQDYSVPGAQQKYNKQTLTAARNHALLSTSTVNTRKCPSPEILEPGKPTMLSDSDKIPEIRNSQTKAQCCNWTHTADITKVQPYETQTMKALKSFSMADSNGTSSTSSSISSGDMNPLIGNLLQEREEVIARIAQQLSYCDQNPPHIAGSHFSSVQEPSSTSAKLFQSSCDEESLKSRGKETPCSSTTCIESHSLENRCVEKSRPSSQDTPITLCRKAKADIDKTVCPKPQAQRKLFPVDSVPDNNGTSGTKHPAERTVNKDSKSELSQTSHIGKMNCKCPVSGNTVRDKKTRTESCTGSFHKVTVNCTDNSELHRHNPPAHHDISELDNASTFNREKSDCPYTNNLDSGICTDNIVNNAKNKPASTECSHPWHSNSTNRREFGYCLSESECNKLDISGDMHFGTIQPGANEVVSSKKKDQDKTDMQVQSCDSLQWVRNSVIPRRLNGDSKEKPGEFQMQNKNFSKSPLKPSGSFWKKQNRRSLDGISTKVFHPCTGLPLLSSPVPPRKKQSGYFDLDTSLQRLKGVPCKSQRQYLRPENDADQGKQLLSVSAPPATSLSLLGNFEESILNFRLEPLGSVDGFTAEVGASGTFCPSHMTLPVEVSFYSVSDDNAPSPYMGVINLETLGKRGYRVPPSGTIQVTLFNPNKTVVKMFVVIYDLRDMPANHQTFLRQRTFSVPVKRETVGHANKENVIQTEERILRYLVHLRFQSSKSGKIYLHRDVRLLFSRKSMEVDSGAAYELKSFTEIPTNPHFSARC</sequence>
<evidence type="ECO:0000256" key="2">
    <source>
        <dbReference type="ARBA" id="ARBA00023242"/>
    </source>
</evidence>
<dbReference type="GO" id="GO:0005634">
    <property type="term" value="C:nucleus"/>
    <property type="evidence" value="ECO:0007669"/>
    <property type="project" value="UniProtKB-SubCell"/>
</dbReference>
<comment type="subcellular location">
    <subcellularLocation>
        <location evidence="1">Nucleus</location>
    </subcellularLocation>
</comment>
<dbReference type="OMA" id="VVCENDD"/>
<dbReference type="SMART" id="SM01177">
    <property type="entry name" value="DUF4210"/>
    <property type="match status" value="1"/>
</dbReference>
<dbReference type="PANTHER" id="PTHR13199:SF13">
    <property type="entry name" value="ATOS HOMOLOG PROTEIN A"/>
    <property type="match status" value="1"/>
</dbReference>
<dbReference type="OrthoDB" id="8625101at2759"/>
<name>A0A401PBK9_SCYTO</name>
<dbReference type="Pfam" id="PF13889">
    <property type="entry name" value="Chromosome_seg"/>
    <property type="match status" value="1"/>
</dbReference>
<feature type="domain" description="Atos-like conserved" evidence="7">
    <location>
        <begin position="816"/>
        <end position="874"/>
    </location>
</feature>
<evidence type="ECO:0000313" key="9">
    <source>
        <dbReference type="Proteomes" id="UP000288216"/>
    </source>
</evidence>
<evidence type="ECO:0000256" key="3">
    <source>
        <dbReference type="ARBA" id="ARBA00034497"/>
    </source>
</evidence>
<keyword evidence="2" id="KW-0539">Nucleus</keyword>
<evidence type="ECO:0000313" key="8">
    <source>
        <dbReference type="EMBL" id="GCB70504.1"/>
    </source>
</evidence>
<evidence type="ECO:0000259" key="7">
    <source>
        <dbReference type="SMART" id="SM01177"/>
    </source>
</evidence>
<feature type="region of interest" description="Disordered" evidence="6">
    <location>
        <begin position="486"/>
        <end position="523"/>
    </location>
</feature>
<evidence type="ECO:0000256" key="5">
    <source>
        <dbReference type="ARBA" id="ARBA00040290"/>
    </source>
</evidence>
<protein>
    <recommendedName>
        <fullName evidence="5">Atos homolog protein A</fullName>
    </recommendedName>
</protein>
<evidence type="ECO:0000256" key="1">
    <source>
        <dbReference type="ARBA" id="ARBA00004123"/>
    </source>
</evidence>
<dbReference type="PANTHER" id="PTHR13199">
    <property type="entry name" value="GH03947P"/>
    <property type="match status" value="1"/>
</dbReference>
<evidence type="ECO:0000256" key="6">
    <source>
        <dbReference type="SAM" id="MobiDB-lite"/>
    </source>
</evidence>
<dbReference type="Pfam" id="PF13915">
    <property type="entry name" value="DUF4210"/>
    <property type="match status" value="1"/>
</dbReference>
<feature type="region of interest" description="Disordered" evidence="6">
    <location>
        <begin position="241"/>
        <end position="262"/>
    </location>
</feature>
<dbReference type="InterPro" id="IPR025261">
    <property type="entry name" value="Atos-like_cons_dom"/>
</dbReference>
<dbReference type="InterPro" id="IPR033473">
    <property type="entry name" value="Atos-like_C"/>
</dbReference>
<dbReference type="STRING" id="75743.A0A401PBK9"/>
<comment type="function">
    <text evidence="4">Transcription regulator that syncronizes transcriptional and translational programs to promote macrophage invasion of tissues.</text>
</comment>
<gene>
    <name evidence="8" type="ORF">scyTo_0010792</name>
</gene>
<organism evidence="8 9">
    <name type="scientific">Scyliorhinus torazame</name>
    <name type="common">Cloudy catshark</name>
    <name type="synonym">Catulus torazame</name>
    <dbReference type="NCBI Taxonomy" id="75743"/>
    <lineage>
        <taxon>Eukaryota</taxon>
        <taxon>Metazoa</taxon>
        <taxon>Chordata</taxon>
        <taxon>Craniata</taxon>
        <taxon>Vertebrata</taxon>
        <taxon>Chondrichthyes</taxon>
        <taxon>Elasmobranchii</taxon>
        <taxon>Galeomorphii</taxon>
        <taxon>Galeoidea</taxon>
        <taxon>Carcharhiniformes</taxon>
        <taxon>Scyliorhinidae</taxon>
        <taxon>Scyliorhinus</taxon>
    </lineage>
</organism>
<feature type="region of interest" description="Disordered" evidence="6">
    <location>
        <begin position="284"/>
        <end position="307"/>
    </location>
</feature>
<accession>A0A401PBK9</accession>
<feature type="compositionally biased region" description="Basic and acidic residues" evidence="6">
    <location>
        <begin position="701"/>
        <end position="710"/>
    </location>
</feature>